<dbReference type="OMA" id="SWVEIKH"/>
<dbReference type="Proteomes" id="UP000006038">
    <property type="component" value="Chromosome 1"/>
</dbReference>
<dbReference type="Pfam" id="PF14432">
    <property type="entry name" value="DYW_deaminase"/>
    <property type="match status" value="1"/>
</dbReference>
<dbReference type="HOGENOM" id="CLU_002706_37_2_1"/>
<feature type="domain" description="DYW" evidence="5">
    <location>
        <begin position="763"/>
        <end position="855"/>
    </location>
</feature>
<dbReference type="AlphaFoldDB" id="J3L0K2"/>
<dbReference type="InterPro" id="IPR020904">
    <property type="entry name" value="Sc_DH/Rdtase_CS"/>
</dbReference>
<reference evidence="6" key="2">
    <citation type="submission" date="2013-04" db="UniProtKB">
        <authorList>
            <consortium name="EnsemblPlants"/>
        </authorList>
    </citation>
    <scope>IDENTIFICATION</scope>
</reference>
<dbReference type="Pfam" id="PF01535">
    <property type="entry name" value="PPR"/>
    <property type="match status" value="5"/>
</dbReference>
<dbReference type="Gramene" id="OB01G27580.1">
    <property type="protein sequence ID" value="OB01G27580.1"/>
    <property type="gene ID" value="OB01G27580"/>
</dbReference>
<proteinExistence type="predicted"/>
<dbReference type="InterPro" id="IPR002885">
    <property type="entry name" value="PPR_rpt"/>
</dbReference>
<evidence type="ECO:0000259" key="5">
    <source>
        <dbReference type="Pfam" id="PF14432"/>
    </source>
</evidence>
<dbReference type="Pfam" id="PF13041">
    <property type="entry name" value="PPR_2"/>
    <property type="match status" value="3"/>
</dbReference>
<dbReference type="Pfam" id="PF20431">
    <property type="entry name" value="E_motif"/>
    <property type="match status" value="1"/>
</dbReference>
<reference evidence="6" key="1">
    <citation type="journal article" date="2013" name="Nat. Commun.">
        <title>Whole-genome sequencing of Oryza brachyantha reveals mechanisms underlying Oryza genome evolution.</title>
        <authorList>
            <person name="Chen J."/>
            <person name="Huang Q."/>
            <person name="Gao D."/>
            <person name="Wang J."/>
            <person name="Lang Y."/>
            <person name="Liu T."/>
            <person name="Li B."/>
            <person name="Bai Z."/>
            <person name="Luis Goicoechea J."/>
            <person name="Liang C."/>
            <person name="Chen C."/>
            <person name="Zhang W."/>
            <person name="Sun S."/>
            <person name="Liao Y."/>
            <person name="Zhang X."/>
            <person name="Yang L."/>
            <person name="Song C."/>
            <person name="Wang M."/>
            <person name="Shi J."/>
            <person name="Liu G."/>
            <person name="Liu J."/>
            <person name="Zhou H."/>
            <person name="Zhou W."/>
            <person name="Yu Q."/>
            <person name="An N."/>
            <person name="Chen Y."/>
            <person name="Cai Q."/>
            <person name="Wang B."/>
            <person name="Liu B."/>
            <person name="Min J."/>
            <person name="Huang Y."/>
            <person name="Wu H."/>
            <person name="Li Z."/>
            <person name="Zhang Y."/>
            <person name="Yin Y."/>
            <person name="Song W."/>
            <person name="Jiang J."/>
            <person name="Jackson S.A."/>
            <person name="Wing R.A."/>
            <person name="Wang J."/>
            <person name="Chen M."/>
        </authorList>
    </citation>
    <scope>NUCLEOTIDE SEQUENCE [LARGE SCALE GENOMIC DNA]</scope>
    <source>
        <strain evidence="6">cv. IRGC 101232</strain>
    </source>
</reference>
<dbReference type="FunFam" id="1.25.40.10:FF:001404">
    <property type="entry name" value="Putative pentatricopeptide repeat-containing protein"/>
    <property type="match status" value="1"/>
</dbReference>
<dbReference type="GeneID" id="102720645"/>
<keyword evidence="1" id="KW-0677">Repeat</keyword>
<dbReference type="PROSITE" id="PS00061">
    <property type="entry name" value="ADH_SHORT"/>
    <property type="match status" value="1"/>
</dbReference>
<evidence type="ECO:0000313" key="6">
    <source>
        <dbReference type="EnsemblPlants" id="OB01G27580.1"/>
    </source>
</evidence>
<sequence>MTAQRSGGCMPISYEVLGVELLPSGVCAPPASRIKEEDDVQTPEAEGAGGRPPHDMNSKIVANAAAAVPRSAMPLDAYMVKMGFDVPTYRLNFSFRSLLSSGHLHRARAVFDQMPQKNISSLNLLLSAYSRSGDLSAAQNLFLSSPHRDVVTWTIMMSAHAAADTSSDALSLFRAMLQEGVTLDRVALSTLLNIPGCAVPSLHPFAIKLGLHTDVFVCNTLLDAYCKHDLLSAARRVFLEMPDKDSVTYNAMIMGCSKEGLHAQALQLFSDMRHAGLTSTHFTFSSILAVAAGMDHLLLGHQFHALVVRSTSMLNVFVNNSLLDFYSKCGCLGDMRRLFDEMPVRDNVSYNVAIAAYAWNQCATTVLWLFRDMQKLGFDRQILPYATMLSLAGSLPHVQIGKQIHAQLLLLGLASQDILGNALIDMYSKCGMIDAAKSNFSKKSEKSAISWTAMITGYVQNGLHEEALQLFSDMRRAGLRPDRATFSSIIKASSSLTMMGLGRQLHSYLIRSGHKSSIFCGSALVDMYAKCGSLDEALRTFDEMPERNSISWNAVISAYAQYGQAKNAITMFEGMLHCGLNPDPVTFLSILAACSHNGLADECMKYFRLMKHHYSISPWKEHYSCVIDMLGRVGCFFEVQKMLVDMPFKDDPIIWTSILHSCRIHGNKGLARVAADKLFIMEPTDATPYVIMSNIYAKAGQWEDAAHVKKIMRDRGLRKDSGVSWVEIKQKIYSFSSNDLTSPVIDEIKGELERLYKEMDKQGYKPNTSCVLHLVDDELKLESLKYHSERLAIAFALINTPPGAPIRIMKNLTACLDCHAVIKMISKIVNRDIIVRDSRRFHHFKDGVCSCGDYW</sequence>
<dbReference type="NCBIfam" id="TIGR00756">
    <property type="entry name" value="PPR"/>
    <property type="match status" value="7"/>
</dbReference>
<feature type="repeat" description="PPR" evidence="3">
    <location>
        <begin position="214"/>
        <end position="244"/>
    </location>
</feature>
<accession>J3L0K2</accession>
<evidence type="ECO:0000256" key="1">
    <source>
        <dbReference type="ARBA" id="ARBA00022737"/>
    </source>
</evidence>
<feature type="repeat" description="PPR" evidence="3">
    <location>
        <begin position="245"/>
        <end position="279"/>
    </location>
</feature>
<dbReference type="InterPro" id="IPR046960">
    <property type="entry name" value="PPR_At4g14850-like_plant"/>
</dbReference>
<keyword evidence="2" id="KW-0809">Transit peptide</keyword>
<dbReference type="InterPro" id="IPR046848">
    <property type="entry name" value="E_motif"/>
</dbReference>
<feature type="repeat" description="PPR" evidence="3">
    <location>
        <begin position="149"/>
        <end position="183"/>
    </location>
</feature>
<feature type="region of interest" description="Disordered" evidence="4">
    <location>
        <begin position="33"/>
        <end position="56"/>
    </location>
</feature>
<feature type="repeat" description="PPR" evidence="3">
    <location>
        <begin position="517"/>
        <end position="547"/>
    </location>
</feature>
<evidence type="ECO:0000256" key="4">
    <source>
        <dbReference type="SAM" id="MobiDB-lite"/>
    </source>
</evidence>
<dbReference type="GO" id="GO:0009451">
    <property type="term" value="P:RNA modification"/>
    <property type="evidence" value="ECO:0007669"/>
    <property type="project" value="InterPro"/>
</dbReference>
<dbReference type="GO" id="GO:0008270">
    <property type="term" value="F:zinc ion binding"/>
    <property type="evidence" value="ECO:0007669"/>
    <property type="project" value="InterPro"/>
</dbReference>
<dbReference type="PROSITE" id="PS51375">
    <property type="entry name" value="PPR"/>
    <property type="match status" value="7"/>
</dbReference>
<evidence type="ECO:0000256" key="3">
    <source>
        <dbReference type="PROSITE-ProRule" id="PRU00708"/>
    </source>
</evidence>
<dbReference type="eggNOG" id="KOG4197">
    <property type="taxonomic scope" value="Eukaryota"/>
</dbReference>
<dbReference type="PANTHER" id="PTHR47926:SF475">
    <property type="entry name" value="DYW DOMAIN-CONTAINING PROTEIN"/>
    <property type="match status" value="1"/>
</dbReference>
<evidence type="ECO:0000256" key="2">
    <source>
        <dbReference type="ARBA" id="ARBA00022946"/>
    </source>
</evidence>
<feature type="repeat" description="PPR" evidence="3">
    <location>
        <begin position="685"/>
        <end position="719"/>
    </location>
</feature>
<dbReference type="InterPro" id="IPR011990">
    <property type="entry name" value="TPR-like_helical_dom_sf"/>
</dbReference>
<name>J3L0K2_ORYBR</name>
<feature type="repeat" description="PPR" evidence="3">
    <location>
        <begin position="447"/>
        <end position="481"/>
    </location>
</feature>
<dbReference type="EnsemblPlants" id="OB01G27580.1">
    <property type="protein sequence ID" value="OB01G27580.1"/>
    <property type="gene ID" value="OB01G27580"/>
</dbReference>
<dbReference type="FunFam" id="1.25.40.10:FF:000031">
    <property type="entry name" value="Pentatricopeptide repeat-containing protein mitochondrial"/>
    <property type="match status" value="1"/>
</dbReference>
<organism evidence="6">
    <name type="scientific">Oryza brachyantha</name>
    <name type="common">malo sina</name>
    <dbReference type="NCBI Taxonomy" id="4533"/>
    <lineage>
        <taxon>Eukaryota</taxon>
        <taxon>Viridiplantae</taxon>
        <taxon>Streptophyta</taxon>
        <taxon>Embryophyta</taxon>
        <taxon>Tracheophyta</taxon>
        <taxon>Spermatophyta</taxon>
        <taxon>Magnoliopsida</taxon>
        <taxon>Liliopsida</taxon>
        <taxon>Poales</taxon>
        <taxon>Poaceae</taxon>
        <taxon>BOP clade</taxon>
        <taxon>Oryzoideae</taxon>
        <taxon>Oryzeae</taxon>
        <taxon>Oryzinae</taxon>
        <taxon>Oryza</taxon>
    </lineage>
</organism>
<protein>
    <recommendedName>
        <fullName evidence="5">DYW domain-containing protein</fullName>
    </recommendedName>
</protein>
<keyword evidence="7" id="KW-1185">Reference proteome</keyword>
<dbReference type="Gene3D" id="1.25.40.10">
    <property type="entry name" value="Tetratricopeptide repeat domain"/>
    <property type="match status" value="6"/>
</dbReference>
<dbReference type="PANTHER" id="PTHR47926">
    <property type="entry name" value="PENTATRICOPEPTIDE REPEAT-CONTAINING PROTEIN"/>
    <property type="match status" value="1"/>
</dbReference>
<evidence type="ECO:0000313" key="7">
    <source>
        <dbReference type="Proteomes" id="UP000006038"/>
    </source>
</evidence>
<feature type="repeat" description="PPR" evidence="3">
    <location>
        <begin position="548"/>
        <end position="582"/>
    </location>
</feature>
<dbReference type="FunFam" id="1.25.40.10:FF:000957">
    <property type="entry name" value="Pentatricopeptide repeat-containing protein At4g39530"/>
    <property type="match status" value="1"/>
</dbReference>
<dbReference type="OrthoDB" id="1882346at2759"/>
<dbReference type="InterPro" id="IPR032867">
    <property type="entry name" value="DYW_dom"/>
</dbReference>
<dbReference type="SUPFAM" id="SSF48452">
    <property type="entry name" value="TPR-like"/>
    <property type="match status" value="1"/>
</dbReference>
<dbReference type="GO" id="GO:0003723">
    <property type="term" value="F:RNA binding"/>
    <property type="evidence" value="ECO:0007669"/>
    <property type="project" value="InterPro"/>
</dbReference>
<dbReference type="KEGG" id="obr:102720645"/>